<reference evidence="1 2" key="1">
    <citation type="submission" date="2011-10" db="EMBL/GenBank/DDBJ databases">
        <title>The Genome Sequence of Fusobacterium sp. 4_1_13.</title>
        <authorList>
            <consortium name="The Broad Institute Genome Sequencing Platform"/>
            <person name="Earl A."/>
            <person name="Ward D."/>
            <person name="Feldgarden M."/>
            <person name="Gevers D."/>
            <person name="Strauss J."/>
            <person name="Ambrose C."/>
            <person name="Allen-Vercoe E."/>
            <person name="Young S.K."/>
            <person name="Zeng Q."/>
            <person name="Gargeya S."/>
            <person name="Fitzgerald M."/>
            <person name="Haas B."/>
            <person name="Abouelleil A."/>
            <person name="Alvarado L."/>
            <person name="Arachchi H.M."/>
            <person name="Berlin A."/>
            <person name="Brown A."/>
            <person name="Chapman S.B."/>
            <person name="Chen Z."/>
            <person name="Dunbar C."/>
            <person name="Freedman E."/>
            <person name="Gearin G."/>
            <person name="Goldberg J."/>
            <person name="Griggs A."/>
            <person name="Gujja S."/>
            <person name="Heiman D."/>
            <person name="Howarth C."/>
            <person name="Larson L."/>
            <person name="Lui A."/>
            <person name="MacDonald P.J."/>
            <person name="Montmayeur A."/>
            <person name="Murphy C."/>
            <person name="Neiman D."/>
            <person name="Pearson M."/>
            <person name="Priest M."/>
            <person name="Roberts A."/>
            <person name="Saif S."/>
            <person name="Shea T."/>
            <person name="Shenoy N."/>
            <person name="Sisk P."/>
            <person name="Stolte C."/>
            <person name="Sykes S."/>
            <person name="Wortman J."/>
            <person name="Nusbaum C."/>
            <person name="Birren B."/>
        </authorList>
    </citation>
    <scope>NUCLEOTIDE SEQUENCE [LARGE SCALE GENOMIC DNA]</scope>
    <source>
        <strain evidence="1 2">4_1_13</strain>
    </source>
</reference>
<organism evidence="1 2">
    <name type="scientific">Fusobacterium vincentii 4_1_13</name>
    <dbReference type="NCBI Taxonomy" id="469606"/>
    <lineage>
        <taxon>Bacteria</taxon>
        <taxon>Fusobacteriati</taxon>
        <taxon>Fusobacteriota</taxon>
        <taxon>Fusobacteriia</taxon>
        <taxon>Fusobacteriales</taxon>
        <taxon>Fusobacteriaceae</taxon>
        <taxon>Fusobacterium</taxon>
    </lineage>
</organism>
<proteinExistence type="predicted"/>
<protein>
    <submittedName>
        <fullName evidence="1">Uncharacterized protein</fullName>
    </submittedName>
</protein>
<dbReference type="RefSeq" id="WP_008803187.1">
    <property type="nucleotide sequence ID" value="NZ_KQ235737.1"/>
</dbReference>
<dbReference type="AlphaFoldDB" id="A0A0M1VV74"/>
<evidence type="ECO:0000313" key="2">
    <source>
        <dbReference type="Proteomes" id="UP000004925"/>
    </source>
</evidence>
<name>A0A0M1VV74_FUSVC</name>
<sequence>MKNLEIRTTDKFLEKQDNNILEDKYFKNEAAKYMFALTEVHGKIQLNLLGIDYNHYRNENLAKNWYQYIKQIIEDSEFTDFAEAMEMLEVLYKGMLGKI</sequence>
<evidence type="ECO:0000313" key="1">
    <source>
        <dbReference type="EMBL" id="EEO40587.1"/>
    </source>
</evidence>
<dbReference type="Proteomes" id="UP000004925">
    <property type="component" value="Unassembled WGS sequence"/>
</dbReference>
<accession>A0A0M1VV74</accession>
<gene>
    <name evidence="1" type="ORF">FSCG_01300</name>
</gene>
<dbReference type="HOGENOM" id="CLU_181426_0_0_0"/>
<comment type="caution">
    <text evidence="1">The sequence shown here is derived from an EMBL/GenBank/DDBJ whole genome shotgun (WGS) entry which is preliminary data.</text>
</comment>
<dbReference type="EMBL" id="ACDE02000019">
    <property type="protein sequence ID" value="EEO40587.1"/>
    <property type="molecule type" value="Genomic_DNA"/>
</dbReference>